<feature type="domain" description="MobA-like NTP transferase" evidence="8">
    <location>
        <begin position="47"/>
        <end position="202"/>
    </location>
</feature>
<keyword evidence="6" id="KW-0342">GTP-binding</keyword>
<dbReference type="PANTHER" id="PTHR19136:SF81">
    <property type="entry name" value="MOLYBDENUM COFACTOR GUANYLYLTRANSFERASE"/>
    <property type="match status" value="1"/>
</dbReference>
<evidence type="ECO:0000256" key="1">
    <source>
        <dbReference type="ARBA" id="ARBA00022490"/>
    </source>
</evidence>
<dbReference type="GO" id="GO:0005525">
    <property type="term" value="F:GTP binding"/>
    <property type="evidence" value="ECO:0007669"/>
    <property type="project" value="UniProtKB-KW"/>
</dbReference>
<dbReference type="Gene3D" id="3.90.550.10">
    <property type="entry name" value="Spore Coat Polysaccharide Biosynthesis Protein SpsA, Chain A"/>
    <property type="match status" value="1"/>
</dbReference>
<gene>
    <name evidence="9" type="ORF">ERJ67_06085</name>
</gene>
<dbReference type="GO" id="GO:0046872">
    <property type="term" value="F:metal ion binding"/>
    <property type="evidence" value="ECO:0007669"/>
    <property type="project" value="UniProtKB-KW"/>
</dbReference>
<organism evidence="9 10">
    <name type="scientific">Aphanocapsa feldmannii 277cV</name>
    <dbReference type="NCBI Taxonomy" id="2507553"/>
    <lineage>
        <taxon>Bacteria</taxon>
        <taxon>Bacillati</taxon>
        <taxon>Cyanobacteriota</taxon>
        <taxon>Cyanophyceae</taxon>
        <taxon>Oscillatoriophycideae</taxon>
        <taxon>Chroococcales</taxon>
        <taxon>Microcystaceae</taxon>
        <taxon>Aphanocapsa</taxon>
    </lineage>
</organism>
<keyword evidence="4" id="KW-0547">Nucleotide-binding</keyword>
<evidence type="ECO:0000256" key="6">
    <source>
        <dbReference type="ARBA" id="ARBA00023134"/>
    </source>
</evidence>
<dbReference type="SUPFAM" id="SSF53448">
    <property type="entry name" value="Nucleotide-diphospho-sugar transferases"/>
    <property type="match status" value="1"/>
</dbReference>
<dbReference type="PANTHER" id="PTHR19136">
    <property type="entry name" value="MOLYBDENUM COFACTOR GUANYLYLTRANSFERASE"/>
    <property type="match status" value="1"/>
</dbReference>
<sequence length="235" mass="25893">MRSVPLHYQTVRSVTAGRGPATRIDVLPGHDAAMCDNNTVLPIGRIVILCGGLSRRMGRDKALIPHPRGGTLLGHLCRAATSTGLPVVTYSRLEQRLQDHTATELAAIPQLQWLLEMPPCGGPLLALARLQRHFPAEALLLLACDLPRLTTTLLLRLLAEPLPRRAVRLYRDAHRWHPLVGAYGPDLQPDLEAALARGVRSFKSWLPGVAVEWLQAEPQWLMNCNSPVDLLALRP</sequence>
<dbReference type="InterPro" id="IPR029044">
    <property type="entry name" value="Nucleotide-diphossugar_trans"/>
</dbReference>
<dbReference type="InterPro" id="IPR013482">
    <property type="entry name" value="Molybde_CF_guanTrfase"/>
</dbReference>
<accession>A0A524RNB1</accession>
<keyword evidence="2 9" id="KW-0808">Transferase</keyword>
<reference evidence="9 10" key="1">
    <citation type="journal article" date="2019" name="mSystems">
        <title>Life at home and on the roam: Genomic adaptions reflect the dual lifestyle of an intracellular, facultative symbiont.</title>
        <authorList>
            <person name="Burgsdorf I."/>
        </authorList>
    </citation>
    <scope>NUCLEOTIDE SEQUENCE [LARGE SCALE GENOMIC DNA]</scope>
    <source>
        <strain evidence="9">277cV</strain>
    </source>
</reference>
<evidence type="ECO:0000313" key="9">
    <source>
        <dbReference type="EMBL" id="TGG92226.1"/>
    </source>
</evidence>
<dbReference type="GO" id="GO:0006777">
    <property type="term" value="P:Mo-molybdopterin cofactor biosynthetic process"/>
    <property type="evidence" value="ECO:0007669"/>
    <property type="project" value="UniProtKB-KW"/>
</dbReference>
<dbReference type="GO" id="GO:0016779">
    <property type="term" value="F:nucleotidyltransferase activity"/>
    <property type="evidence" value="ECO:0007669"/>
    <property type="project" value="UniProtKB-KW"/>
</dbReference>
<proteinExistence type="predicted"/>
<evidence type="ECO:0000256" key="7">
    <source>
        <dbReference type="ARBA" id="ARBA00023150"/>
    </source>
</evidence>
<comment type="caution">
    <text evidence="9">The sequence shown here is derived from an EMBL/GenBank/DDBJ whole genome shotgun (WGS) entry which is preliminary data.</text>
</comment>
<evidence type="ECO:0000256" key="3">
    <source>
        <dbReference type="ARBA" id="ARBA00022723"/>
    </source>
</evidence>
<evidence type="ECO:0000256" key="4">
    <source>
        <dbReference type="ARBA" id="ARBA00022741"/>
    </source>
</evidence>
<dbReference type="CDD" id="cd02503">
    <property type="entry name" value="MobA"/>
    <property type="match status" value="1"/>
</dbReference>
<keyword evidence="1" id="KW-0963">Cytoplasm</keyword>
<keyword evidence="3" id="KW-0479">Metal-binding</keyword>
<keyword evidence="5" id="KW-0460">Magnesium</keyword>
<name>A0A524RNB1_9CHRO</name>
<evidence type="ECO:0000313" key="10">
    <source>
        <dbReference type="Proteomes" id="UP000317990"/>
    </source>
</evidence>
<protein>
    <submittedName>
        <fullName evidence="9">Molybdenum cofactor guanylyltransferase</fullName>
    </submittedName>
</protein>
<evidence type="ECO:0000256" key="5">
    <source>
        <dbReference type="ARBA" id="ARBA00022842"/>
    </source>
</evidence>
<dbReference type="AlphaFoldDB" id="A0A524RNB1"/>
<dbReference type="EMBL" id="SRMO01000065">
    <property type="protein sequence ID" value="TGG92226.1"/>
    <property type="molecule type" value="Genomic_DNA"/>
</dbReference>
<dbReference type="InterPro" id="IPR025877">
    <property type="entry name" value="MobA-like_NTP_Trfase"/>
</dbReference>
<dbReference type="Proteomes" id="UP000317990">
    <property type="component" value="Unassembled WGS sequence"/>
</dbReference>
<keyword evidence="9" id="KW-0548">Nucleotidyltransferase</keyword>
<evidence type="ECO:0000256" key="2">
    <source>
        <dbReference type="ARBA" id="ARBA00022679"/>
    </source>
</evidence>
<dbReference type="Pfam" id="PF12804">
    <property type="entry name" value="NTP_transf_3"/>
    <property type="match status" value="1"/>
</dbReference>
<keyword evidence="7" id="KW-0501">Molybdenum cofactor biosynthesis</keyword>
<evidence type="ECO:0000259" key="8">
    <source>
        <dbReference type="Pfam" id="PF12804"/>
    </source>
</evidence>